<dbReference type="AlphaFoldDB" id="A0AAD6RFA5"/>
<evidence type="ECO:0000313" key="2">
    <source>
        <dbReference type="Proteomes" id="UP001164929"/>
    </source>
</evidence>
<accession>A0AAD6RFA5</accession>
<sequence>MLLSEEEKTLPVDGVVPQVQLENSTSEKARVEVVVRKKMDFIHCSYLPRRVKMGILGYRELKACLEIPGNAFWIWKALLHSSVGRGNALTAEEWALK</sequence>
<proteinExistence type="predicted"/>
<dbReference type="EMBL" id="JAQIZT010000002">
    <property type="protein sequence ID" value="KAJ7007345.1"/>
    <property type="molecule type" value="Genomic_DNA"/>
</dbReference>
<name>A0AAD6RFA5_9ROSI</name>
<protein>
    <submittedName>
        <fullName evidence="1">Uncharacterized protein</fullName>
    </submittedName>
</protein>
<organism evidence="1 2">
    <name type="scientific">Populus alba x Populus x berolinensis</name>
    <dbReference type="NCBI Taxonomy" id="444605"/>
    <lineage>
        <taxon>Eukaryota</taxon>
        <taxon>Viridiplantae</taxon>
        <taxon>Streptophyta</taxon>
        <taxon>Embryophyta</taxon>
        <taxon>Tracheophyta</taxon>
        <taxon>Spermatophyta</taxon>
        <taxon>Magnoliopsida</taxon>
        <taxon>eudicotyledons</taxon>
        <taxon>Gunneridae</taxon>
        <taxon>Pentapetalae</taxon>
        <taxon>rosids</taxon>
        <taxon>fabids</taxon>
        <taxon>Malpighiales</taxon>
        <taxon>Salicaceae</taxon>
        <taxon>Saliceae</taxon>
        <taxon>Populus</taxon>
    </lineage>
</organism>
<comment type="caution">
    <text evidence="1">The sequence shown here is derived from an EMBL/GenBank/DDBJ whole genome shotgun (WGS) entry which is preliminary data.</text>
</comment>
<keyword evidence="2" id="KW-1185">Reference proteome</keyword>
<reference evidence="1" key="1">
    <citation type="journal article" date="2023" name="Mol. Ecol. Resour.">
        <title>Chromosome-level genome assembly of a triploid poplar Populus alba 'Berolinensis'.</title>
        <authorList>
            <person name="Chen S."/>
            <person name="Yu Y."/>
            <person name="Wang X."/>
            <person name="Wang S."/>
            <person name="Zhang T."/>
            <person name="Zhou Y."/>
            <person name="He R."/>
            <person name="Meng N."/>
            <person name="Wang Y."/>
            <person name="Liu W."/>
            <person name="Liu Z."/>
            <person name="Liu J."/>
            <person name="Guo Q."/>
            <person name="Huang H."/>
            <person name="Sederoff R.R."/>
            <person name="Wang G."/>
            <person name="Qu G."/>
            <person name="Chen S."/>
        </authorList>
    </citation>
    <scope>NUCLEOTIDE SEQUENCE</scope>
    <source>
        <strain evidence="1">SC-2020</strain>
    </source>
</reference>
<gene>
    <name evidence="1" type="ORF">NC653_006402</name>
</gene>
<dbReference type="Proteomes" id="UP001164929">
    <property type="component" value="Chromosome 2"/>
</dbReference>
<evidence type="ECO:0000313" key="1">
    <source>
        <dbReference type="EMBL" id="KAJ7007345.1"/>
    </source>
</evidence>